<name>A0A9D3UWV3_9ROSI</name>
<feature type="region of interest" description="Disordered" evidence="1">
    <location>
        <begin position="1"/>
        <end position="26"/>
    </location>
</feature>
<feature type="compositionally biased region" description="Polar residues" evidence="1">
    <location>
        <begin position="50"/>
        <end position="59"/>
    </location>
</feature>
<proteinExistence type="predicted"/>
<reference evidence="2 3" key="1">
    <citation type="journal article" date="2021" name="Plant Biotechnol. J.">
        <title>Multi-omics assisted identification of the key and species-specific regulatory components of drought-tolerant mechanisms in Gossypium stocksii.</title>
        <authorList>
            <person name="Yu D."/>
            <person name="Ke L."/>
            <person name="Zhang D."/>
            <person name="Wu Y."/>
            <person name="Sun Y."/>
            <person name="Mei J."/>
            <person name="Sun J."/>
            <person name="Sun Y."/>
        </authorList>
    </citation>
    <scope>NUCLEOTIDE SEQUENCE [LARGE SCALE GENOMIC DNA]</scope>
    <source>
        <strain evidence="3">cv. E1</strain>
        <tissue evidence="2">Leaf</tissue>
    </source>
</reference>
<evidence type="ECO:0000313" key="3">
    <source>
        <dbReference type="Proteomes" id="UP000828251"/>
    </source>
</evidence>
<evidence type="ECO:0000313" key="2">
    <source>
        <dbReference type="EMBL" id="KAH1063791.1"/>
    </source>
</evidence>
<evidence type="ECO:0000256" key="1">
    <source>
        <dbReference type="SAM" id="MobiDB-lite"/>
    </source>
</evidence>
<gene>
    <name evidence="2" type="ORF">J1N35_028778</name>
</gene>
<comment type="caution">
    <text evidence="2">The sequence shown here is derived from an EMBL/GenBank/DDBJ whole genome shotgun (WGS) entry which is preliminary data.</text>
</comment>
<dbReference type="Proteomes" id="UP000828251">
    <property type="component" value="Unassembled WGS sequence"/>
</dbReference>
<keyword evidence="3" id="KW-1185">Reference proteome</keyword>
<sequence>MVVVAASDSQSEGGSGRVPTGSGLVVPGPKFKQRKVSTIWDFPPGCSRVTAPNSGSSKQIMVDRYSQGKW</sequence>
<dbReference type="EMBL" id="JAIQCV010000009">
    <property type="protein sequence ID" value="KAH1063791.1"/>
    <property type="molecule type" value="Genomic_DNA"/>
</dbReference>
<dbReference type="AlphaFoldDB" id="A0A9D3UWV3"/>
<feature type="region of interest" description="Disordered" evidence="1">
    <location>
        <begin position="50"/>
        <end position="70"/>
    </location>
</feature>
<organism evidence="2 3">
    <name type="scientific">Gossypium stocksii</name>
    <dbReference type="NCBI Taxonomy" id="47602"/>
    <lineage>
        <taxon>Eukaryota</taxon>
        <taxon>Viridiplantae</taxon>
        <taxon>Streptophyta</taxon>
        <taxon>Embryophyta</taxon>
        <taxon>Tracheophyta</taxon>
        <taxon>Spermatophyta</taxon>
        <taxon>Magnoliopsida</taxon>
        <taxon>eudicotyledons</taxon>
        <taxon>Gunneridae</taxon>
        <taxon>Pentapetalae</taxon>
        <taxon>rosids</taxon>
        <taxon>malvids</taxon>
        <taxon>Malvales</taxon>
        <taxon>Malvaceae</taxon>
        <taxon>Malvoideae</taxon>
        <taxon>Gossypium</taxon>
    </lineage>
</organism>
<protein>
    <submittedName>
        <fullName evidence="2">Uncharacterized protein</fullName>
    </submittedName>
</protein>
<accession>A0A9D3UWV3</accession>